<gene>
    <name evidence="1" type="ORF">GACE_0895</name>
</gene>
<name>A0A0A7GDN2_GEOAI</name>
<dbReference type="HOGENOM" id="CLU_3075162_0_0_2"/>
<organism evidence="1 2">
    <name type="scientific">Geoglobus acetivorans</name>
    <dbReference type="NCBI Taxonomy" id="565033"/>
    <lineage>
        <taxon>Archaea</taxon>
        <taxon>Methanobacteriati</taxon>
        <taxon>Methanobacteriota</taxon>
        <taxon>Archaeoglobi</taxon>
        <taxon>Archaeoglobales</taxon>
        <taxon>Archaeoglobaceae</taxon>
        <taxon>Geoglobus</taxon>
    </lineage>
</organism>
<dbReference type="EMBL" id="CP009552">
    <property type="protein sequence ID" value="AIY89943.1"/>
    <property type="molecule type" value="Genomic_DNA"/>
</dbReference>
<dbReference type="KEGG" id="gac:GACE_0895"/>
<reference evidence="1 2" key="1">
    <citation type="journal article" date="2015" name="Appl. Environ. Microbiol.">
        <title>The Geoglobus acetivorans genome: Fe(III) reduction, acetate utilization, autotrophic growth, and degradation of aromatic compounds in a hyperthermophilic archaeon.</title>
        <authorList>
            <person name="Mardanov A.V."/>
            <person name="Slododkina G.B."/>
            <person name="Slobodkin A.I."/>
            <person name="Beletsky A.V."/>
            <person name="Gavrilov S.N."/>
            <person name="Kublanov I.V."/>
            <person name="Bonch-Osmolovskaya E.A."/>
            <person name="Skryabin K.G."/>
            <person name="Ravin N.V."/>
        </authorList>
    </citation>
    <scope>NUCLEOTIDE SEQUENCE [LARGE SCALE GENOMIC DNA]</scope>
    <source>
        <strain evidence="1 2">SBH6</strain>
    </source>
</reference>
<evidence type="ECO:0000313" key="1">
    <source>
        <dbReference type="EMBL" id="AIY89943.1"/>
    </source>
</evidence>
<dbReference type="Proteomes" id="UP000030624">
    <property type="component" value="Chromosome"/>
</dbReference>
<proteinExistence type="predicted"/>
<accession>A0A0A7GDN2</accession>
<evidence type="ECO:0000313" key="2">
    <source>
        <dbReference type="Proteomes" id="UP000030624"/>
    </source>
</evidence>
<dbReference type="RefSeq" id="WP_158413805.1">
    <property type="nucleotide sequence ID" value="NZ_CP009552.1"/>
</dbReference>
<protein>
    <submittedName>
        <fullName evidence="1">Uncharacterized protein</fullName>
    </submittedName>
</protein>
<sequence>MDELKEIFERTKQGLLDCFDADFTEPKNIRRAEMLFKILVRTKRLMDIESTS</sequence>
<dbReference type="AlphaFoldDB" id="A0A0A7GDN2"/>
<dbReference type="GeneID" id="43503130"/>